<evidence type="ECO:0000313" key="1">
    <source>
        <dbReference type="EMBL" id="CAL0327685.1"/>
    </source>
</evidence>
<keyword evidence="2" id="KW-1185">Reference proteome</keyword>
<protein>
    <recommendedName>
        <fullName evidence="3">Zinc knuckle CX2CX4HX4C domain-containing protein</fullName>
    </recommendedName>
</protein>
<evidence type="ECO:0000313" key="2">
    <source>
        <dbReference type="Proteomes" id="UP001497480"/>
    </source>
</evidence>
<dbReference type="EMBL" id="CAXHTB010000020">
    <property type="protein sequence ID" value="CAL0327685.1"/>
    <property type="molecule type" value="Genomic_DNA"/>
</dbReference>
<dbReference type="Proteomes" id="UP001497480">
    <property type="component" value="Unassembled WGS sequence"/>
</dbReference>
<sequence length="165" mass="18613">MEYEGLHFICFGFGRFGHRVDSCPLVECKTNVNSQAPTEHIQVENRDEHCLGEEGEGHFGPWMMAKRRNSKLMARPETKGKHSVPRPLIIQSYDEPKFKGSQFGILEKQTINGELLPQIEEEIHGSNAKNNTGNIALNVVGLMPQVEERAKSFKGNQSWAINVTH</sequence>
<reference evidence="1 2" key="1">
    <citation type="submission" date="2024-03" db="EMBL/GenBank/DDBJ databases">
        <authorList>
            <person name="Martinez-Hernandez J."/>
        </authorList>
    </citation>
    <scope>NUCLEOTIDE SEQUENCE [LARGE SCALE GENOMIC DNA]</scope>
</reference>
<proteinExistence type="predicted"/>
<gene>
    <name evidence="1" type="ORF">LLUT_LOCUS28745</name>
</gene>
<name>A0AAV1Y3N3_LUPLU</name>
<comment type="caution">
    <text evidence="1">The sequence shown here is derived from an EMBL/GenBank/DDBJ whole genome shotgun (WGS) entry which is preliminary data.</text>
</comment>
<accession>A0AAV1Y3N3</accession>
<evidence type="ECO:0008006" key="3">
    <source>
        <dbReference type="Google" id="ProtNLM"/>
    </source>
</evidence>
<dbReference type="AlphaFoldDB" id="A0AAV1Y3N3"/>
<organism evidence="1 2">
    <name type="scientific">Lupinus luteus</name>
    <name type="common">European yellow lupine</name>
    <dbReference type="NCBI Taxonomy" id="3873"/>
    <lineage>
        <taxon>Eukaryota</taxon>
        <taxon>Viridiplantae</taxon>
        <taxon>Streptophyta</taxon>
        <taxon>Embryophyta</taxon>
        <taxon>Tracheophyta</taxon>
        <taxon>Spermatophyta</taxon>
        <taxon>Magnoliopsida</taxon>
        <taxon>eudicotyledons</taxon>
        <taxon>Gunneridae</taxon>
        <taxon>Pentapetalae</taxon>
        <taxon>rosids</taxon>
        <taxon>fabids</taxon>
        <taxon>Fabales</taxon>
        <taxon>Fabaceae</taxon>
        <taxon>Papilionoideae</taxon>
        <taxon>50 kb inversion clade</taxon>
        <taxon>genistoids sensu lato</taxon>
        <taxon>core genistoids</taxon>
        <taxon>Genisteae</taxon>
        <taxon>Lupinus</taxon>
    </lineage>
</organism>